<dbReference type="Pfam" id="PF08757">
    <property type="entry name" value="CotH"/>
    <property type="match status" value="1"/>
</dbReference>
<dbReference type="Proteomes" id="UP000777784">
    <property type="component" value="Unassembled WGS sequence"/>
</dbReference>
<dbReference type="PANTHER" id="PTHR40050">
    <property type="entry name" value="INNER SPORE COAT PROTEIN H"/>
    <property type="match status" value="1"/>
</dbReference>
<reference evidence="2" key="1">
    <citation type="submission" date="2021-05" db="EMBL/GenBank/DDBJ databases">
        <title>Energy efficiency and biological interactions define the core microbiome of deep oligotrophic groundwater.</title>
        <authorList>
            <person name="Mehrshad M."/>
            <person name="Lopez-Fernandez M."/>
            <person name="Bell E."/>
            <person name="Bernier-Latmani R."/>
            <person name="Bertilsson S."/>
            <person name="Dopson M."/>
        </authorList>
    </citation>
    <scope>NUCLEOTIDE SEQUENCE</scope>
    <source>
        <strain evidence="2">Modern_marine.mb.64</strain>
    </source>
</reference>
<dbReference type="PROSITE" id="PS51257">
    <property type="entry name" value="PROKAR_LIPOPROTEIN"/>
    <property type="match status" value="1"/>
</dbReference>
<protein>
    <submittedName>
        <fullName evidence="2">CotH kinase family protein</fullName>
    </submittedName>
</protein>
<name>A0A948RY00_UNCEI</name>
<dbReference type="InterPro" id="IPR014867">
    <property type="entry name" value="Spore_coat_CotH_CotH2/3/7"/>
</dbReference>
<dbReference type="AlphaFoldDB" id="A0A948RY00"/>
<keyword evidence="2" id="KW-0808">Transferase</keyword>
<dbReference type="GO" id="GO:0016301">
    <property type="term" value="F:kinase activity"/>
    <property type="evidence" value="ECO:0007669"/>
    <property type="project" value="UniProtKB-KW"/>
</dbReference>
<evidence type="ECO:0000313" key="3">
    <source>
        <dbReference type="Proteomes" id="UP000777784"/>
    </source>
</evidence>
<feature type="signal peptide" evidence="1">
    <location>
        <begin position="1"/>
        <end position="24"/>
    </location>
</feature>
<accession>A0A948RY00</accession>
<evidence type="ECO:0000313" key="2">
    <source>
        <dbReference type="EMBL" id="MBU2691152.1"/>
    </source>
</evidence>
<keyword evidence="1" id="KW-0732">Signal</keyword>
<evidence type="ECO:0000256" key="1">
    <source>
        <dbReference type="SAM" id="SignalP"/>
    </source>
</evidence>
<proteinExistence type="predicted"/>
<feature type="chain" id="PRO_5036922084" evidence="1">
    <location>
        <begin position="25"/>
        <end position="407"/>
    </location>
</feature>
<sequence>MITRVACSSKGLVLSALLFISLGAGCTKESPLSGGQDSGSTASSLAGGRVFDESLVHQVELELAAEDWQSIIDEAAAYVNDNSEYPYFHARARFDGEELRSDVGLRLKGHISIQLAEGHGFPLKLDFNRYVAGTTLDGLKKLNLHTNFNGPTLPILRDYLSYEAWRQYGVAASRTSFAEVTVNGEALGVYVLVEQVDGGFIERHFSRPYGDLYKPEQATGSLEYRGSNIADYPDIGHQWPEGTDHAALLNALEVLRSGSLEEIAGVFDVEGVLTYMAGNVALGSGDYYPNTGHNYYLYEATPGRFTMLPWDMNGSQERDDLSVCSPTVGYLSGKLLQDPGNMERYRAILDSFLADTGSEGWLMARLDAAQSLLGPSLPADKVEGIREAIIARVQRLQDELAAPTPCP</sequence>
<keyword evidence="2" id="KW-0418">Kinase</keyword>
<organism evidence="2 3">
    <name type="scientific">Eiseniibacteriota bacterium</name>
    <dbReference type="NCBI Taxonomy" id="2212470"/>
    <lineage>
        <taxon>Bacteria</taxon>
        <taxon>Candidatus Eiseniibacteriota</taxon>
    </lineage>
</organism>
<dbReference type="EMBL" id="JAHJDP010000046">
    <property type="protein sequence ID" value="MBU2691152.1"/>
    <property type="molecule type" value="Genomic_DNA"/>
</dbReference>
<dbReference type="PANTHER" id="PTHR40050:SF1">
    <property type="entry name" value="INNER SPORE COAT PROTEIN H"/>
    <property type="match status" value="1"/>
</dbReference>
<comment type="caution">
    <text evidence="2">The sequence shown here is derived from an EMBL/GenBank/DDBJ whole genome shotgun (WGS) entry which is preliminary data.</text>
</comment>
<gene>
    <name evidence="2" type="ORF">KJ970_09495</name>
</gene>